<dbReference type="Proteomes" id="UP001139054">
    <property type="component" value="Unassembled WGS sequence"/>
</dbReference>
<name>A0A9X1RFM2_9BRAD</name>
<comment type="caution">
    <text evidence="1">The sequence shown here is derived from an EMBL/GenBank/DDBJ whole genome shotgun (WGS) entry which is preliminary data.</text>
</comment>
<sequence length="74" mass="8565">MLNVRNEQSDRGAILMRDQLTTFDRLRDFAPINAEQICCCFLRNSNWLVRFSDHDGTSLAESAASEYWQLPRAV</sequence>
<gene>
    <name evidence="1" type="ORF">L6654_24170</name>
</gene>
<dbReference type="AlphaFoldDB" id="A0A9X1RFM2"/>
<dbReference type="EMBL" id="JAKLTY010000016">
    <property type="protein sequence ID" value="MCG2629724.1"/>
    <property type="molecule type" value="Genomic_DNA"/>
</dbReference>
<protein>
    <submittedName>
        <fullName evidence="1">Uncharacterized protein</fullName>
    </submittedName>
</protein>
<evidence type="ECO:0000313" key="2">
    <source>
        <dbReference type="Proteomes" id="UP001139054"/>
    </source>
</evidence>
<proteinExistence type="predicted"/>
<organism evidence="1 2">
    <name type="scientific">Bradyrhizobium zhengyangense</name>
    <dbReference type="NCBI Taxonomy" id="2911009"/>
    <lineage>
        <taxon>Bacteria</taxon>
        <taxon>Pseudomonadati</taxon>
        <taxon>Pseudomonadota</taxon>
        <taxon>Alphaproteobacteria</taxon>
        <taxon>Hyphomicrobiales</taxon>
        <taxon>Nitrobacteraceae</taxon>
        <taxon>Bradyrhizobium</taxon>
    </lineage>
</organism>
<reference evidence="1" key="1">
    <citation type="submission" date="2022-01" db="EMBL/GenBank/DDBJ databases">
        <title>Genome sequnece data of strain Bradyrhizobium sp. nov.</title>
        <authorList>
            <person name="Zhang J."/>
        </authorList>
    </citation>
    <scope>NUCLEOTIDE SEQUENCE</scope>
    <source>
        <strain evidence="1">WYCCWR 13023</strain>
    </source>
</reference>
<accession>A0A9X1RFM2</accession>
<evidence type="ECO:0000313" key="1">
    <source>
        <dbReference type="EMBL" id="MCG2629724.1"/>
    </source>
</evidence>